<dbReference type="EMBL" id="VIIS01000283">
    <property type="protein sequence ID" value="KAF0310914.1"/>
    <property type="molecule type" value="Genomic_DNA"/>
</dbReference>
<keyword evidence="2" id="KW-1185">Reference proteome</keyword>
<evidence type="ECO:0000313" key="1">
    <source>
        <dbReference type="EMBL" id="KAF0310914.1"/>
    </source>
</evidence>
<dbReference type="InterPro" id="IPR036397">
    <property type="entry name" value="RNaseH_sf"/>
</dbReference>
<comment type="caution">
    <text evidence="1">The sequence shown here is derived from an EMBL/GenBank/DDBJ whole genome shotgun (WGS) entry which is preliminary data.</text>
</comment>
<dbReference type="Proteomes" id="UP000440578">
    <property type="component" value="Unassembled WGS sequence"/>
</dbReference>
<evidence type="ECO:0000313" key="2">
    <source>
        <dbReference type="Proteomes" id="UP000440578"/>
    </source>
</evidence>
<dbReference type="Gene3D" id="3.30.420.10">
    <property type="entry name" value="Ribonuclease H-like superfamily/Ribonuclease H"/>
    <property type="match status" value="1"/>
</dbReference>
<name>A0A6A4X4K6_AMPAM</name>
<protein>
    <submittedName>
        <fullName evidence="1">Uncharacterized protein</fullName>
    </submittedName>
</protein>
<accession>A0A6A4X4K6</accession>
<reference evidence="1 2" key="1">
    <citation type="submission" date="2019-07" db="EMBL/GenBank/DDBJ databases">
        <title>Draft genome assembly of a fouling barnacle, Amphibalanus amphitrite (Darwin, 1854): The first reference genome for Thecostraca.</title>
        <authorList>
            <person name="Kim W."/>
        </authorList>
    </citation>
    <scope>NUCLEOTIDE SEQUENCE [LARGE SCALE GENOMIC DNA]</scope>
    <source>
        <strain evidence="1">SNU_AA5</strain>
        <tissue evidence="1">Soma without cirri and trophi</tissue>
    </source>
</reference>
<organism evidence="1 2">
    <name type="scientific">Amphibalanus amphitrite</name>
    <name type="common">Striped barnacle</name>
    <name type="synonym">Balanus amphitrite</name>
    <dbReference type="NCBI Taxonomy" id="1232801"/>
    <lineage>
        <taxon>Eukaryota</taxon>
        <taxon>Metazoa</taxon>
        <taxon>Ecdysozoa</taxon>
        <taxon>Arthropoda</taxon>
        <taxon>Crustacea</taxon>
        <taxon>Multicrustacea</taxon>
        <taxon>Cirripedia</taxon>
        <taxon>Thoracica</taxon>
        <taxon>Thoracicalcarea</taxon>
        <taxon>Balanomorpha</taxon>
        <taxon>Balanoidea</taxon>
        <taxon>Balanidae</taxon>
        <taxon>Amphibalaninae</taxon>
        <taxon>Amphibalanus</taxon>
    </lineage>
</organism>
<proteinExistence type="predicted"/>
<dbReference type="GO" id="GO:0003676">
    <property type="term" value="F:nucleic acid binding"/>
    <property type="evidence" value="ECO:0007669"/>
    <property type="project" value="InterPro"/>
</dbReference>
<sequence length="219" mass="24413">MYQAPAPPEFLSKPGQRPGNWQAWFEDFIMYARLYHQNFSSVQLRPAGPLSQWNGSGINVLGKMTVTVRGSDSGEVLADIYVAVGQLPLMGRDLQQQLALTVRHGNVVCQVSSQVLPAIRGTTKSKMADQQSVDRRQYLQSYLRTYRATPHGTTGRSPSELLHGRQMRTDLDSAVAPEGGSTGDAALRQRVSRKQRQMKRHFDNRKRVCAPTIQVCTVS</sequence>
<gene>
    <name evidence="1" type="ORF">FJT64_018223</name>
</gene>
<dbReference type="AlphaFoldDB" id="A0A6A4X4K6"/>
<dbReference type="OrthoDB" id="10068564at2759"/>